<dbReference type="Pfam" id="PF13558">
    <property type="entry name" value="SbcC_Walker_B"/>
    <property type="match status" value="1"/>
</dbReference>
<feature type="compositionally biased region" description="Polar residues" evidence="5">
    <location>
        <begin position="542"/>
        <end position="559"/>
    </location>
</feature>
<comment type="subunit">
    <text evidence="2">Heterodimer of SbcC and SbcD.</text>
</comment>
<dbReference type="PANTHER" id="PTHR32114:SF2">
    <property type="entry name" value="ABC TRANSPORTER ABCH.3"/>
    <property type="match status" value="1"/>
</dbReference>
<gene>
    <name evidence="6" type="ORF">IC621_10310</name>
</gene>
<sequence>MRPIELTISGLHSFREKQTIDFESLCNGGVFGIFGPTGSGKSSILDAMTLALYGKVERAANNTYGILNHAENQVNVAFTFELTNRSEQIRYTIERVLKRTDEYRVKTTVCRFIEHRDEQVVLADKTNEVNAKIEALLGLTIDDFTRAVVLPQGKFAEFLSLKGAERRQMLQRLFNLEQYGDELSKKLKRHLQSAKGQQAEFIAEQTGLGEASDEALKQAEVEYKEAVTIVNKRKSEYNEVQKKFAQMQEVWSLQKEQKEYEVQLSNLEKQNDHYEQQRKDLQKAQDAIQIKPYAMRLKQAQFDKKQYSEELLEKKTAYERHEKAYEKALTYYEKVRSLKAKEEPQLAAKKEKLNLLIEIEEDLKQLQKKAKQLEEKRNQADENLKNKKVEYEKSASLLQKAQTKQKQLKEELSGTVISAQIRENVQQALQLKLTYEHLQEQAEEIENTVKKKQHQLNEAAQAMKEAAATKENQEKSITHHFENLQQLYSKVCERERDYIKITENVEAEINELKHKQEKERMDHLAVTLRKQLEAGEPCPVCGSSNHELTSSETSNHMQTEETTGIKPLEALLSESEQDKQQLYTLKLRLEEQADHYINEHSFLQETRILTDQEKESLLLDDYSRADEIKERKEQLSTEVKALYQDFLSIKSASKRTGLTMKDVMNQIQQYEQGIGALQQDLNEQVQKHEKMRERLFQLGSDWKSRFPKLPKEELGRIQQEIQRKDKQNEQLEARIQKSITFMEETEKSLKVLQTNEQELSTQLLQVTYDLKNIEQQIKEKEEKIRIETNGESNPSALLLNVTDKLTKLAEQEKQAYDEWQNRSNQLTELKSQLSAIEKSYETAVGQFSQAEKEWLDLSSKGSFQSAEEALQAILDESVINQLKQEIERYTDKKKQCLKDLNRISEKLADKRVSQEKWEEINKSKENLEYLLHQAAEARGAANNALESVKLKHKRFAEIESQKQEIELRIGRLEKLQTVLKGNSFVEYMAEEQLEIVSRHASMRLSELTRQRYAIEVDSQGGFMMRDDANGGVKRPVSTLSGGETFLTSLALAISLSTHIQLRGEYPLQFFFLDEGFGTLDSELLDTVITALEKLQSEELSVGVISHVQELRARLPKRLVVTPAESSGKGTTVKLETL</sequence>
<name>A0A926NHE7_9BACI</name>
<evidence type="ECO:0000256" key="1">
    <source>
        <dbReference type="ARBA" id="ARBA00006930"/>
    </source>
</evidence>
<evidence type="ECO:0000256" key="3">
    <source>
        <dbReference type="ARBA" id="ARBA00013368"/>
    </source>
</evidence>
<dbReference type="GO" id="GO:0006302">
    <property type="term" value="P:double-strand break repair"/>
    <property type="evidence" value="ECO:0007669"/>
    <property type="project" value="InterPro"/>
</dbReference>
<evidence type="ECO:0000313" key="7">
    <source>
        <dbReference type="Proteomes" id="UP000626844"/>
    </source>
</evidence>
<reference evidence="6" key="1">
    <citation type="submission" date="2020-09" db="EMBL/GenBank/DDBJ databases">
        <title>A novel bacterium of genus Bacillus, isolated from South China Sea.</title>
        <authorList>
            <person name="Huang H."/>
            <person name="Mo K."/>
            <person name="Hu Y."/>
        </authorList>
    </citation>
    <scope>NUCLEOTIDE SEQUENCE</scope>
    <source>
        <strain evidence="6">IB182487</strain>
    </source>
</reference>
<dbReference type="InterPro" id="IPR027417">
    <property type="entry name" value="P-loop_NTPase"/>
</dbReference>
<dbReference type="PANTHER" id="PTHR32114">
    <property type="entry name" value="ABC TRANSPORTER ABCH.3"/>
    <property type="match status" value="1"/>
</dbReference>
<dbReference type="Proteomes" id="UP000626844">
    <property type="component" value="Unassembled WGS sequence"/>
</dbReference>
<dbReference type="Pfam" id="PF13555">
    <property type="entry name" value="AAA_29"/>
    <property type="match status" value="1"/>
</dbReference>
<feature type="region of interest" description="Disordered" evidence="5">
    <location>
        <begin position="538"/>
        <end position="559"/>
    </location>
</feature>
<comment type="similarity">
    <text evidence="1">Belongs to the SMC family. SbcC subfamily.</text>
</comment>
<keyword evidence="7" id="KW-1185">Reference proteome</keyword>
<accession>A0A926NHE7</accession>
<dbReference type="EMBL" id="JACXAI010000011">
    <property type="protein sequence ID" value="MBD1380623.1"/>
    <property type="molecule type" value="Genomic_DNA"/>
</dbReference>
<evidence type="ECO:0000313" key="6">
    <source>
        <dbReference type="EMBL" id="MBD1380623.1"/>
    </source>
</evidence>
<organism evidence="6 7">
    <name type="scientific">Metabacillus arenae</name>
    <dbReference type="NCBI Taxonomy" id="2771434"/>
    <lineage>
        <taxon>Bacteria</taxon>
        <taxon>Bacillati</taxon>
        <taxon>Bacillota</taxon>
        <taxon>Bacilli</taxon>
        <taxon>Bacillales</taxon>
        <taxon>Bacillaceae</taxon>
        <taxon>Metabacillus</taxon>
    </lineage>
</organism>
<evidence type="ECO:0000256" key="2">
    <source>
        <dbReference type="ARBA" id="ARBA00011322"/>
    </source>
</evidence>
<comment type="caution">
    <text evidence="6">The sequence shown here is derived from an EMBL/GenBank/DDBJ whole genome shotgun (WGS) entry which is preliminary data.</text>
</comment>
<dbReference type="GO" id="GO:0016887">
    <property type="term" value="F:ATP hydrolysis activity"/>
    <property type="evidence" value="ECO:0007669"/>
    <property type="project" value="InterPro"/>
</dbReference>
<keyword evidence="4" id="KW-0175">Coiled coil</keyword>
<proteinExistence type="inferred from homology"/>
<feature type="coiled-coil region" evidence="4">
    <location>
        <begin position="625"/>
        <end position="829"/>
    </location>
</feature>
<dbReference type="SUPFAM" id="SSF52540">
    <property type="entry name" value="P-loop containing nucleoside triphosphate hydrolases"/>
    <property type="match status" value="1"/>
</dbReference>
<feature type="coiled-coil region" evidence="4">
    <location>
        <begin position="250"/>
        <end position="324"/>
    </location>
</feature>
<dbReference type="Gene3D" id="3.40.50.300">
    <property type="entry name" value="P-loop containing nucleotide triphosphate hydrolases"/>
    <property type="match status" value="2"/>
</dbReference>
<dbReference type="AlphaFoldDB" id="A0A926NHE7"/>
<evidence type="ECO:0000256" key="4">
    <source>
        <dbReference type="SAM" id="Coils"/>
    </source>
</evidence>
<protein>
    <recommendedName>
        <fullName evidence="3">Nuclease SbcCD subunit C</fullName>
    </recommendedName>
</protein>
<dbReference type="RefSeq" id="WP_191158220.1">
    <property type="nucleotide sequence ID" value="NZ_JACXAI010000011.1"/>
</dbReference>
<evidence type="ECO:0000256" key="5">
    <source>
        <dbReference type="SAM" id="MobiDB-lite"/>
    </source>
</evidence>
<feature type="coiled-coil region" evidence="4">
    <location>
        <begin position="349"/>
        <end position="476"/>
    </location>
</feature>
<feature type="coiled-coil region" evidence="4">
    <location>
        <begin position="879"/>
        <end position="906"/>
    </location>
</feature>